<keyword evidence="1 5" id="KW-0479">Metal-binding</keyword>
<dbReference type="PRINTS" id="PR00463">
    <property type="entry name" value="EP450I"/>
</dbReference>
<dbReference type="PANTHER" id="PTHR46300">
    <property type="entry name" value="P450, PUTATIVE (EUROFUNG)-RELATED-RELATED"/>
    <property type="match status" value="1"/>
</dbReference>
<dbReference type="InterPro" id="IPR050364">
    <property type="entry name" value="Cytochrome_P450_fung"/>
</dbReference>
<evidence type="ECO:0000313" key="8">
    <source>
        <dbReference type="Proteomes" id="UP000789508"/>
    </source>
</evidence>
<keyword evidence="2 6" id="KW-0560">Oxidoreductase</keyword>
<comment type="caution">
    <text evidence="7">The sequence shown here is derived from an EMBL/GenBank/DDBJ whole genome shotgun (WGS) entry which is preliminary data.</text>
</comment>
<evidence type="ECO:0000256" key="3">
    <source>
        <dbReference type="ARBA" id="ARBA00023004"/>
    </source>
</evidence>
<dbReference type="EMBL" id="CAJVPS010038644">
    <property type="protein sequence ID" value="CAG8747454.1"/>
    <property type="molecule type" value="Genomic_DNA"/>
</dbReference>
<name>A0A9N9NMP4_9GLOM</name>
<dbReference type="InterPro" id="IPR017972">
    <property type="entry name" value="Cyt_P450_CS"/>
</dbReference>
<comment type="similarity">
    <text evidence="6">Belongs to the cytochrome P450 family.</text>
</comment>
<proteinExistence type="inferred from homology"/>
<dbReference type="PROSITE" id="PS00086">
    <property type="entry name" value="CYTOCHROME_P450"/>
    <property type="match status" value="1"/>
</dbReference>
<dbReference type="GO" id="GO:0005506">
    <property type="term" value="F:iron ion binding"/>
    <property type="evidence" value="ECO:0007669"/>
    <property type="project" value="InterPro"/>
</dbReference>
<dbReference type="Proteomes" id="UP000789508">
    <property type="component" value="Unassembled WGS sequence"/>
</dbReference>
<keyword evidence="5 6" id="KW-0349">Heme</keyword>
<dbReference type="PRINTS" id="PR00385">
    <property type="entry name" value="P450"/>
</dbReference>
<dbReference type="GO" id="GO:0004497">
    <property type="term" value="F:monooxygenase activity"/>
    <property type="evidence" value="ECO:0007669"/>
    <property type="project" value="UniProtKB-KW"/>
</dbReference>
<evidence type="ECO:0000256" key="1">
    <source>
        <dbReference type="ARBA" id="ARBA00022723"/>
    </source>
</evidence>
<feature type="non-terminal residue" evidence="7">
    <location>
        <position position="1"/>
    </location>
</feature>
<dbReference type="PANTHER" id="PTHR46300:SF2">
    <property type="entry name" value="CYTOCHROME P450 MONOOXYGENASE ALNH-RELATED"/>
    <property type="match status" value="1"/>
</dbReference>
<protein>
    <submittedName>
        <fullName evidence="7">591_t:CDS:1</fullName>
    </submittedName>
</protein>
<keyword evidence="3 5" id="KW-0408">Iron</keyword>
<evidence type="ECO:0000313" key="7">
    <source>
        <dbReference type="EMBL" id="CAG8747454.1"/>
    </source>
</evidence>
<dbReference type="Pfam" id="PF00067">
    <property type="entry name" value="p450"/>
    <property type="match status" value="1"/>
</dbReference>
<dbReference type="SUPFAM" id="SSF48264">
    <property type="entry name" value="Cytochrome P450"/>
    <property type="match status" value="1"/>
</dbReference>
<reference evidence="7" key="1">
    <citation type="submission" date="2021-06" db="EMBL/GenBank/DDBJ databases">
        <authorList>
            <person name="Kallberg Y."/>
            <person name="Tangrot J."/>
            <person name="Rosling A."/>
        </authorList>
    </citation>
    <scope>NUCLEOTIDE SEQUENCE</scope>
    <source>
        <strain evidence="7">FL130A</strain>
    </source>
</reference>
<evidence type="ECO:0000256" key="2">
    <source>
        <dbReference type="ARBA" id="ARBA00023002"/>
    </source>
</evidence>
<gene>
    <name evidence="7" type="ORF">ALEPTO_LOCUS13173</name>
</gene>
<dbReference type="GO" id="GO:0020037">
    <property type="term" value="F:heme binding"/>
    <property type="evidence" value="ECO:0007669"/>
    <property type="project" value="InterPro"/>
</dbReference>
<accession>A0A9N9NMP4</accession>
<feature type="non-terminal residue" evidence="7">
    <location>
        <position position="321"/>
    </location>
</feature>
<dbReference type="OrthoDB" id="1103324at2759"/>
<feature type="binding site" description="axial binding residue" evidence="5">
    <location>
        <position position="265"/>
    </location>
    <ligand>
        <name>heme</name>
        <dbReference type="ChEBI" id="CHEBI:30413"/>
    </ligand>
    <ligandPart>
        <name>Fe</name>
        <dbReference type="ChEBI" id="CHEBI:18248"/>
    </ligandPart>
</feature>
<keyword evidence="4 6" id="KW-0503">Monooxygenase</keyword>
<evidence type="ECO:0000256" key="5">
    <source>
        <dbReference type="PIRSR" id="PIRSR602401-1"/>
    </source>
</evidence>
<dbReference type="InterPro" id="IPR001128">
    <property type="entry name" value="Cyt_P450"/>
</dbReference>
<evidence type="ECO:0000256" key="4">
    <source>
        <dbReference type="ARBA" id="ARBA00023033"/>
    </source>
</evidence>
<sequence>HTTLNIILNILYGTKTNFQDPLHLKLISLTHDWLNFGTSKSLIYDWIPYLQTFFTGKMSIVPSVLASRDEWERVLEELLEKVKRDEKKTPCVARDLLVKVKEGVITELEISHLAISLIIAGTETTASTITWIIAAIANDPEIQLRAQRELDSIVGQSILPSPKDMTSLPYIRAMVKEGLRWSPPIPLGVGHSLEKDDEYMGYYIPKNTVVLLNMFSMHSDPMRYPNPHIFNPDRYLGVTESAATYAQGSSEKRDQFAFGAGRRLCIGIHLAEMELENLVASILAAFKIEIPRSNDDENSPKLIDVNSYSYSGGARWIDSYR</sequence>
<dbReference type="AlphaFoldDB" id="A0A9N9NMP4"/>
<keyword evidence="8" id="KW-1185">Reference proteome</keyword>
<dbReference type="InterPro" id="IPR036396">
    <property type="entry name" value="Cyt_P450_sf"/>
</dbReference>
<dbReference type="InterPro" id="IPR002401">
    <property type="entry name" value="Cyt_P450_E_grp-I"/>
</dbReference>
<dbReference type="Gene3D" id="1.10.630.10">
    <property type="entry name" value="Cytochrome P450"/>
    <property type="match status" value="1"/>
</dbReference>
<evidence type="ECO:0000256" key="6">
    <source>
        <dbReference type="RuleBase" id="RU000461"/>
    </source>
</evidence>
<comment type="cofactor">
    <cofactor evidence="5">
        <name>heme</name>
        <dbReference type="ChEBI" id="CHEBI:30413"/>
    </cofactor>
</comment>
<dbReference type="GO" id="GO:0016705">
    <property type="term" value="F:oxidoreductase activity, acting on paired donors, with incorporation or reduction of molecular oxygen"/>
    <property type="evidence" value="ECO:0007669"/>
    <property type="project" value="InterPro"/>
</dbReference>
<organism evidence="7 8">
    <name type="scientific">Ambispora leptoticha</name>
    <dbReference type="NCBI Taxonomy" id="144679"/>
    <lineage>
        <taxon>Eukaryota</taxon>
        <taxon>Fungi</taxon>
        <taxon>Fungi incertae sedis</taxon>
        <taxon>Mucoromycota</taxon>
        <taxon>Glomeromycotina</taxon>
        <taxon>Glomeromycetes</taxon>
        <taxon>Archaeosporales</taxon>
        <taxon>Ambisporaceae</taxon>
        <taxon>Ambispora</taxon>
    </lineage>
</organism>